<proteinExistence type="inferred from homology"/>
<dbReference type="PANTHER" id="PTHR43188">
    <property type="entry name" value="ACYL-COENZYME A OXIDASE"/>
    <property type="match status" value="1"/>
</dbReference>
<dbReference type="InterPro" id="IPR045008">
    <property type="entry name" value="ACX4-like"/>
</dbReference>
<dbReference type="InterPro" id="IPR013786">
    <property type="entry name" value="AcylCoA_DH/ox_N"/>
</dbReference>
<feature type="domain" description="Acyl-CoA oxidase/dehydrogenase middle" evidence="7">
    <location>
        <begin position="138"/>
        <end position="231"/>
    </location>
</feature>
<dbReference type="SUPFAM" id="SSF47203">
    <property type="entry name" value="Acyl-CoA dehydrogenase C-terminal domain-like"/>
    <property type="match status" value="1"/>
</dbReference>
<dbReference type="GO" id="GO:0050660">
    <property type="term" value="F:flavin adenine dinucleotide binding"/>
    <property type="evidence" value="ECO:0007669"/>
    <property type="project" value="InterPro"/>
</dbReference>
<comment type="cofactor">
    <cofactor evidence="1 5">
        <name>FAD</name>
        <dbReference type="ChEBI" id="CHEBI:57692"/>
    </cofactor>
</comment>
<dbReference type="GO" id="GO:0006635">
    <property type="term" value="P:fatty acid beta-oxidation"/>
    <property type="evidence" value="ECO:0007669"/>
    <property type="project" value="InterPro"/>
</dbReference>
<dbReference type="RefSeq" id="WP_107017228.1">
    <property type="nucleotide sequence ID" value="NZ_KZ679042.1"/>
</dbReference>
<protein>
    <submittedName>
        <fullName evidence="9">Acyl-CoA dehydrogenase</fullName>
    </submittedName>
</protein>
<dbReference type="Pfam" id="PF02771">
    <property type="entry name" value="Acyl-CoA_dh_N"/>
    <property type="match status" value="1"/>
</dbReference>
<keyword evidence="4 5" id="KW-0274">FAD</keyword>
<evidence type="ECO:0000259" key="8">
    <source>
        <dbReference type="Pfam" id="PF02771"/>
    </source>
</evidence>
<dbReference type="OrthoDB" id="9770681at2"/>
<dbReference type="Proteomes" id="UP000240429">
    <property type="component" value="Unassembled WGS sequence"/>
</dbReference>
<feature type="domain" description="Acyl-CoA dehydrogenase/oxidase N-terminal" evidence="8">
    <location>
        <begin position="21"/>
        <end position="133"/>
    </location>
</feature>
<comment type="similarity">
    <text evidence="2 5">Belongs to the acyl-CoA dehydrogenase family.</text>
</comment>
<dbReference type="PANTHER" id="PTHR43188:SF1">
    <property type="entry name" value="ACYL-COA DEHYDROGENASE"/>
    <property type="match status" value="1"/>
</dbReference>
<sequence length="397" mass="43363">MRSSKDDGIVADFYDFESALSDEERKILLKTRAFMHDEVKPLVNENWAAGTFPKELITKFRESGLVGLSYEGYGEHGPAVSHLLTGMMALEMSRVDASVATFFGVHTGLAMYSVHAGGSQEQRDRWLPGMAAMDTIGAFALTEPLDGSDVAAGMGTTAERQGDTWVLNGAKRWIGNATFADHVVVWARDLADDQVKGFMVGKGTPGFTTEKIANKISLRIVENADITLTDVRVPEADRLQNVESFRDVAEVLRATRSGVAWQALGVMIGAYELALAYATEREQFGRPLAGFQLVQDLLVKSLGNITACWGMLLQLARLQDSGVFKDQHSSLAKAHVTARMREVVGWAREIFGGNGIVLDYDVARFFSDAEAIYSFEGTREMNTLIVGKAVTGESAFV</sequence>
<dbReference type="InterPro" id="IPR009075">
    <property type="entry name" value="AcylCo_DH/oxidase_C"/>
</dbReference>
<name>A0A2P8Q8M7_9ACTN</name>
<evidence type="ECO:0000256" key="3">
    <source>
        <dbReference type="ARBA" id="ARBA00022630"/>
    </source>
</evidence>
<dbReference type="AlphaFoldDB" id="A0A2P8Q8M7"/>
<gene>
    <name evidence="9" type="ORF">C6Y14_15440</name>
</gene>
<evidence type="ECO:0000313" key="10">
    <source>
        <dbReference type="Proteomes" id="UP000240429"/>
    </source>
</evidence>
<evidence type="ECO:0000259" key="6">
    <source>
        <dbReference type="Pfam" id="PF00441"/>
    </source>
</evidence>
<dbReference type="Gene3D" id="1.20.140.10">
    <property type="entry name" value="Butyryl-CoA Dehydrogenase, subunit A, domain 3"/>
    <property type="match status" value="1"/>
</dbReference>
<dbReference type="SUPFAM" id="SSF56645">
    <property type="entry name" value="Acyl-CoA dehydrogenase NM domain-like"/>
    <property type="match status" value="1"/>
</dbReference>
<evidence type="ECO:0000256" key="4">
    <source>
        <dbReference type="ARBA" id="ARBA00022827"/>
    </source>
</evidence>
<dbReference type="InterPro" id="IPR006091">
    <property type="entry name" value="Acyl-CoA_Oxase/DH_mid-dom"/>
</dbReference>
<dbReference type="PROSITE" id="PS00073">
    <property type="entry name" value="ACYL_COA_DH_2"/>
    <property type="match status" value="1"/>
</dbReference>
<dbReference type="EMBL" id="PYBJ01000008">
    <property type="protein sequence ID" value="PSM42590.1"/>
    <property type="molecule type" value="Genomic_DNA"/>
</dbReference>
<reference evidence="9 10" key="1">
    <citation type="submission" date="2018-03" db="EMBL/GenBank/DDBJ databases">
        <title>Streptomyces dioscori sp. nov., a novel endophytic actinobacterium isolated from bulbil of Dioscorea bulbifera L.</title>
        <authorList>
            <person name="Zhikuan W."/>
        </authorList>
    </citation>
    <scope>NUCLEOTIDE SEQUENCE [LARGE SCALE GENOMIC DNA]</scope>
    <source>
        <strain evidence="9 10">A217</strain>
    </source>
</reference>
<dbReference type="Pfam" id="PF02770">
    <property type="entry name" value="Acyl-CoA_dh_M"/>
    <property type="match status" value="1"/>
</dbReference>
<dbReference type="InterPro" id="IPR036250">
    <property type="entry name" value="AcylCo_DH-like_C"/>
</dbReference>
<evidence type="ECO:0000256" key="2">
    <source>
        <dbReference type="ARBA" id="ARBA00009347"/>
    </source>
</evidence>
<evidence type="ECO:0000256" key="1">
    <source>
        <dbReference type="ARBA" id="ARBA00001974"/>
    </source>
</evidence>
<comment type="caution">
    <text evidence="9">The sequence shown here is derived from an EMBL/GenBank/DDBJ whole genome shotgun (WGS) entry which is preliminary data.</text>
</comment>
<dbReference type="InterPro" id="IPR037069">
    <property type="entry name" value="AcylCoA_DH/ox_N_sf"/>
</dbReference>
<evidence type="ECO:0000256" key="5">
    <source>
        <dbReference type="RuleBase" id="RU362125"/>
    </source>
</evidence>
<keyword evidence="5" id="KW-0560">Oxidoreductase</keyword>
<dbReference type="GO" id="GO:0003995">
    <property type="term" value="F:acyl-CoA dehydrogenase activity"/>
    <property type="evidence" value="ECO:0007669"/>
    <property type="project" value="InterPro"/>
</dbReference>
<dbReference type="InterPro" id="IPR009100">
    <property type="entry name" value="AcylCoA_DH/oxidase_NM_dom_sf"/>
</dbReference>
<keyword evidence="10" id="KW-1185">Reference proteome</keyword>
<evidence type="ECO:0000259" key="7">
    <source>
        <dbReference type="Pfam" id="PF02770"/>
    </source>
</evidence>
<accession>A0A2P8Q8M7</accession>
<keyword evidence="3 5" id="KW-0285">Flavoprotein</keyword>
<dbReference type="InterPro" id="IPR006089">
    <property type="entry name" value="Acyl-CoA_DH_CS"/>
</dbReference>
<dbReference type="Gene3D" id="1.10.540.10">
    <property type="entry name" value="Acyl-CoA dehydrogenase/oxidase, N-terminal domain"/>
    <property type="match status" value="1"/>
</dbReference>
<dbReference type="Gene3D" id="2.40.110.10">
    <property type="entry name" value="Butyryl-CoA Dehydrogenase, subunit A, domain 2"/>
    <property type="match status" value="1"/>
</dbReference>
<organism evidence="9 10">
    <name type="scientific">Streptomyces dioscori</name>
    <dbReference type="NCBI Taxonomy" id="2109333"/>
    <lineage>
        <taxon>Bacteria</taxon>
        <taxon>Bacillati</taxon>
        <taxon>Actinomycetota</taxon>
        <taxon>Actinomycetes</taxon>
        <taxon>Kitasatosporales</taxon>
        <taxon>Streptomycetaceae</taxon>
        <taxon>Streptomyces</taxon>
        <taxon>Streptomyces aurantiacus group</taxon>
    </lineage>
</organism>
<dbReference type="InterPro" id="IPR046373">
    <property type="entry name" value="Acyl-CoA_Oxase/DH_mid-dom_sf"/>
</dbReference>
<feature type="domain" description="Acyl-CoA dehydrogenase/oxidase C-terminal" evidence="6">
    <location>
        <begin position="247"/>
        <end position="390"/>
    </location>
</feature>
<evidence type="ECO:0000313" key="9">
    <source>
        <dbReference type="EMBL" id="PSM42590.1"/>
    </source>
</evidence>
<dbReference type="Pfam" id="PF00441">
    <property type="entry name" value="Acyl-CoA_dh_1"/>
    <property type="match status" value="1"/>
</dbReference>